<feature type="compositionally biased region" description="Polar residues" evidence="5">
    <location>
        <begin position="32"/>
        <end position="42"/>
    </location>
</feature>
<feature type="compositionally biased region" description="Basic and acidic residues" evidence="5">
    <location>
        <begin position="22"/>
        <end position="31"/>
    </location>
</feature>
<feature type="domain" description="Cyclin-like" evidence="6">
    <location>
        <begin position="148"/>
        <end position="233"/>
    </location>
</feature>
<evidence type="ECO:0000256" key="4">
    <source>
        <dbReference type="RuleBase" id="RU000383"/>
    </source>
</evidence>
<keyword evidence="3" id="KW-0131">Cell cycle</keyword>
<dbReference type="EMBL" id="JARGDH010000001">
    <property type="protein sequence ID" value="KAL0279038.1"/>
    <property type="molecule type" value="Genomic_DNA"/>
</dbReference>
<dbReference type="InterPro" id="IPR048258">
    <property type="entry name" value="Cyclins_cyclin-box"/>
</dbReference>
<dbReference type="FunFam" id="1.10.472.10:FF:000001">
    <property type="entry name" value="G2/mitotic-specific cyclin"/>
    <property type="match status" value="1"/>
</dbReference>
<dbReference type="GO" id="GO:0051301">
    <property type="term" value="P:cell division"/>
    <property type="evidence" value="ECO:0007669"/>
    <property type="project" value="UniProtKB-KW"/>
</dbReference>
<evidence type="ECO:0000256" key="2">
    <source>
        <dbReference type="ARBA" id="ARBA00023127"/>
    </source>
</evidence>
<evidence type="ECO:0000259" key="6">
    <source>
        <dbReference type="SMART" id="SM00385"/>
    </source>
</evidence>
<accession>A0AAW2IBB2</accession>
<dbReference type="InterPro" id="IPR039361">
    <property type="entry name" value="Cyclin"/>
</dbReference>
<evidence type="ECO:0000256" key="5">
    <source>
        <dbReference type="SAM" id="MobiDB-lite"/>
    </source>
</evidence>
<evidence type="ECO:0000256" key="1">
    <source>
        <dbReference type="ARBA" id="ARBA00022618"/>
    </source>
</evidence>
<evidence type="ECO:0008006" key="9">
    <source>
        <dbReference type="Google" id="ProtNLM"/>
    </source>
</evidence>
<dbReference type="SMART" id="SM01332">
    <property type="entry name" value="Cyclin_C"/>
    <property type="match status" value="1"/>
</dbReference>
<dbReference type="GO" id="GO:0000278">
    <property type="term" value="P:mitotic cell cycle"/>
    <property type="evidence" value="ECO:0007669"/>
    <property type="project" value="UniProtKB-ARBA"/>
</dbReference>
<feature type="domain" description="Cyclin C-terminal" evidence="7">
    <location>
        <begin position="242"/>
        <end position="374"/>
    </location>
</feature>
<dbReference type="GO" id="GO:0005634">
    <property type="term" value="C:nucleus"/>
    <property type="evidence" value="ECO:0007669"/>
    <property type="project" value="UniProtKB-ARBA"/>
</dbReference>
<keyword evidence="2 4" id="KW-0195">Cyclin</keyword>
<evidence type="ECO:0000259" key="7">
    <source>
        <dbReference type="SMART" id="SM01332"/>
    </source>
</evidence>
<dbReference type="AlphaFoldDB" id="A0AAW2IBB2"/>
<feature type="domain" description="Cyclin-like" evidence="6">
    <location>
        <begin position="273"/>
        <end position="339"/>
    </location>
</feature>
<sequence>MKKMHRQSGCHSRSVAAKRKRQSVESEDRENINTSFHISASNPEKRSSTYRTSSKYDYQEQPSSPLSGPLTPRDIYTDQSLNRILGESSMQIQKLDRADPLPTLTWAKSEHLWNRMCLKDKEITSQRCQKMFEQNPGIKPRMRAILLDWIIEVCEVYKMHRETYYLAMDYLDRYLSVQRGVVKSQLQLIGITCLFIASKVEEIYPPKLAEFAYVTDGACRAEQILDKELAILTTLDWNLASVTVHAWLNLFTQICNNHSTLHSSNHSIVIPNHSIQEFLQSSQLLDLCLLDEGSLKYSYSVLAASSVYLTSYKDQIFFASGLQWSDIAECVDWMSAFAQVIKEEKVANSPIRVAGSSSSNSPEESYLIQTHTVDLGLLDKAQAKLQSRKSDFTPPAHKSVGLLTPPSSNKKA</sequence>
<feature type="region of interest" description="Disordered" evidence="5">
    <location>
        <begin position="1"/>
        <end position="73"/>
    </location>
</feature>
<protein>
    <recommendedName>
        <fullName evidence="9">Cyclin E</fullName>
    </recommendedName>
</protein>
<dbReference type="SUPFAM" id="SSF47954">
    <property type="entry name" value="Cyclin-like"/>
    <property type="match status" value="2"/>
</dbReference>
<dbReference type="SMART" id="SM00385">
    <property type="entry name" value="CYCLIN"/>
    <property type="match status" value="2"/>
</dbReference>
<dbReference type="InterPro" id="IPR004367">
    <property type="entry name" value="Cyclin_C-dom"/>
</dbReference>
<dbReference type="InterPro" id="IPR036915">
    <property type="entry name" value="Cyclin-like_sf"/>
</dbReference>
<dbReference type="Gene3D" id="1.10.472.10">
    <property type="entry name" value="Cyclin-like"/>
    <property type="match status" value="2"/>
</dbReference>
<comment type="similarity">
    <text evidence="4">Belongs to the cyclin family.</text>
</comment>
<feature type="region of interest" description="Disordered" evidence="5">
    <location>
        <begin position="387"/>
        <end position="412"/>
    </location>
</feature>
<feature type="compositionally biased region" description="Polar residues" evidence="5">
    <location>
        <begin position="49"/>
        <end position="66"/>
    </location>
</feature>
<proteinExistence type="inferred from homology"/>
<comment type="caution">
    <text evidence="8">The sequence shown here is derived from an EMBL/GenBank/DDBJ whole genome shotgun (WGS) entry which is preliminary data.</text>
</comment>
<evidence type="ECO:0000256" key="3">
    <source>
        <dbReference type="ARBA" id="ARBA00023306"/>
    </source>
</evidence>
<dbReference type="CDD" id="cd20519">
    <property type="entry name" value="CYCLIN_CCNE_rpt1"/>
    <property type="match status" value="1"/>
</dbReference>
<organism evidence="8">
    <name type="scientific">Menopon gallinae</name>
    <name type="common">poultry shaft louse</name>
    <dbReference type="NCBI Taxonomy" id="328185"/>
    <lineage>
        <taxon>Eukaryota</taxon>
        <taxon>Metazoa</taxon>
        <taxon>Ecdysozoa</taxon>
        <taxon>Arthropoda</taxon>
        <taxon>Hexapoda</taxon>
        <taxon>Insecta</taxon>
        <taxon>Pterygota</taxon>
        <taxon>Neoptera</taxon>
        <taxon>Paraneoptera</taxon>
        <taxon>Psocodea</taxon>
        <taxon>Troctomorpha</taxon>
        <taxon>Phthiraptera</taxon>
        <taxon>Amblycera</taxon>
        <taxon>Menoponidae</taxon>
        <taxon>Menopon</taxon>
    </lineage>
</organism>
<dbReference type="CDD" id="cd20520">
    <property type="entry name" value="CYCLIN_CCNE_rpt2"/>
    <property type="match status" value="1"/>
</dbReference>
<reference evidence="8" key="1">
    <citation type="journal article" date="2024" name="Gigascience">
        <title>Chromosome-level genome of the poultry shaft louse Menopon gallinae provides insight into the host-switching and adaptive evolution of parasitic lice.</title>
        <authorList>
            <person name="Xu Y."/>
            <person name="Ma L."/>
            <person name="Liu S."/>
            <person name="Liang Y."/>
            <person name="Liu Q."/>
            <person name="He Z."/>
            <person name="Tian L."/>
            <person name="Duan Y."/>
            <person name="Cai W."/>
            <person name="Li H."/>
            <person name="Song F."/>
        </authorList>
    </citation>
    <scope>NUCLEOTIDE SEQUENCE</scope>
    <source>
        <strain evidence="8">Cailab_2023a</strain>
    </source>
</reference>
<keyword evidence="1" id="KW-0132">Cell division</keyword>
<dbReference type="InterPro" id="IPR013763">
    <property type="entry name" value="Cyclin-like_dom"/>
</dbReference>
<dbReference type="InterPro" id="IPR006671">
    <property type="entry name" value="Cyclin_N"/>
</dbReference>
<dbReference type="PROSITE" id="PS00292">
    <property type="entry name" value="CYCLINS"/>
    <property type="match status" value="1"/>
</dbReference>
<evidence type="ECO:0000313" key="8">
    <source>
        <dbReference type="EMBL" id="KAL0279038.1"/>
    </source>
</evidence>
<gene>
    <name evidence="8" type="ORF">PYX00_000682</name>
</gene>
<dbReference type="PANTHER" id="PTHR10177">
    <property type="entry name" value="CYCLINS"/>
    <property type="match status" value="1"/>
</dbReference>
<dbReference type="Pfam" id="PF00134">
    <property type="entry name" value="Cyclin_N"/>
    <property type="match status" value="1"/>
</dbReference>
<name>A0AAW2IBB2_9NEOP</name>
<dbReference type="Pfam" id="PF02984">
    <property type="entry name" value="Cyclin_C"/>
    <property type="match status" value="1"/>
</dbReference>